<dbReference type="InterPro" id="IPR036273">
    <property type="entry name" value="CRAL/TRIO_N_dom_sf"/>
</dbReference>
<dbReference type="OrthoDB" id="59899at2759"/>
<dbReference type="AlphaFoldDB" id="A0A9N8DRQ1"/>
<dbReference type="PANTHER" id="PTHR23324">
    <property type="entry name" value="SEC14 RELATED PROTEIN"/>
    <property type="match status" value="1"/>
</dbReference>
<name>A0A9N8DRQ1_9STRA</name>
<accession>A0A9N8DRQ1</accession>
<feature type="domain" description="CRAL-TRIO" evidence="2">
    <location>
        <begin position="102"/>
        <end position="273"/>
    </location>
</feature>
<protein>
    <submittedName>
        <fullName evidence="3">SEC14-like protein 2</fullName>
    </submittedName>
</protein>
<keyword evidence="4" id="KW-1185">Reference proteome</keyword>
<feature type="compositionally biased region" description="Polar residues" evidence="1">
    <location>
        <begin position="305"/>
        <end position="339"/>
    </location>
</feature>
<dbReference type="CDD" id="cd00170">
    <property type="entry name" value="SEC14"/>
    <property type="match status" value="1"/>
</dbReference>
<dbReference type="InterPro" id="IPR001251">
    <property type="entry name" value="CRAL-TRIO_dom"/>
</dbReference>
<reference evidence="3" key="1">
    <citation type="submission" date="2020-06" db="EMBL/GenBank/DDBJ databases">
        <authorList>
            <consortium name="Plant Systems Biology data submission"/>
        </authorList>
    </citation>
    <scope>NUCLEOTIDE SEQUENCE</scope>
    <source>
        <strain evidence="3">D6</strain>
    </source>
</reference>
<organism evidence="3 4">
    <name type="scientific">Seminavis robusta</name>
    <dbReference type="NCBI Taxonomy" id="568900"/>
    <lineage>
        <taxon>Eukaryota</taxon>
        <taxon>Sar</taxon>
        <taxon>Stramenopiles</taxon>
        <taxon>Ochrophyta</taxon>
        <taxon>Bacillariophyta</taxon>
        <taxon>Bacillariophyceae</taxon>
        <taxon>Bacillariophycidae</taxon>
        <taxon>Naviculales</taxon>
        <taxon>Naviculaceae</taxon>
        <taxon>Seminavis</taxon>
    </lineage>
</organism>
<evidence type="ECO:0000313" key="3">
    <source>
        <dbReference type="EMBL" id="CAB9505531.1"/>
    </source>
</evidence>
<sequence>MTAPSKSWFSMSKEERWSPACLDMVASAWSLDVKDDIPKLLQLRERLSAEFEGYHLLDPLELARCYHDAKGKLPQAEEQFRKMVAWRKEEGIDDLLQQAAAVPQYVHTYYPSCFLDGVDKDGDPIWCDRVGASDVLMVHQHYGHVPFRDYTLYVRENGLRGAFAREFERRHGRPPARVTCILDMEGLCRRHLHVELISPLEEGIQFLQEYYGGMAKHIFVVRAPFVFRIVWSIAQHFCSESLKKTIVLCNARNTQSTLEKYMDRDVLPPTLGGRGKPGVGFEKSGNLQGGVMPEEALHEPDPLQLKSSGSSDTTVASNDTYSMDGSTTPPVSPASSMLSTGVGGVCDSIPEAASVTYSQSVNVRTTLLLSGYLTDDDGDNRRVMIK</sequence>
<dbReference type="EMBL" id="CAICTM010000233">
    <property type="protein sequence ID" value="CAB9505531.1"/>
    <property type="molecule type" value="Genomic_DNA"/>
</dbReference>
<dbReference type="SUPFAM" id="SSF46938">
    <property type="entry name" value="CRAL/TRIO N-terminal domain"/>
    <property type="match status" value="1"/>
</dbReference>
<evidence type="ECO:0000259" key="2">
    <source>
        <dbReference type="PROSITE" id="PS50191"/>
    </source>
</evidence>
<evidence type="ECO:0000313" key="4">
    <source>
        <dbReference type="Proteomes" id="UP001153069"/>
    </source>
</evidence>
<gene>
    <name evidence="3" type="ORF">SEMRO_234_G094500.1</name>
</gene>
<proteinExistence type="predicted"/>
<dbReference type="SUPFAM" id="SSF52087">
    <property type="entry name" value="CRAL/TRIO domain"/>
    <property type="match status" value="1"/>
</dbReference>
<dbReference type="Pfam" id="PF00650">
    <property type="entry name" value="CRAL_TRIO"/>
    <property type="match status" value="1"/>
</dbReference>
<dbReference type="SMART" id="SM00516">
    <property type="entry name" value="SEC14"/>
    <property type="match status" value="1"/>
</dbReference>
<dbReference type="PANTHER" id="PTHR23324:SF83">
    <property type="entry name" value="SEC14-LIKE PROTEIN 2"/>
    <property type="match status" value="1"/>
</dbReference>
<feature type="region of interest" description="Disordered" evidence="1">
    <location>
        <begin position="269"/>
        <end position="341"/>
    </location>
</feature>
<dbReference type="InterPro" id="IPR051064">
    <property type="entry name" value="SEC14/CRAL-TRIO_domain"/>
</dbReference>
<evidence type="ECO:0000256" key="1">
    <source>
        <dbReference type="SAM" id="MobiDB-lite"/>
    </source>
</evidence>
<dbReference type="InterPro" id="IPR036865">
    <property type="entry name" value="CRAL-TRIO_dom_sf"/>
</dbReference>
<dbReference type="Proteomes" id="UP001153069">
    <property type="component" value="Unassembled WGS sequence"/>
</dbReference>
<dbReference type="PROSITE" id="PS50191">
    <property type="entry name" value="CRAL_TRIO"/>
    <property type="match status" value="1"/>
</dbReference>
<dbReference type="GO" id="GO:0005737">
    <property type="term" value="C:cytoplasm"/>
    <property type="evidence" value="ECO:0007669"/>
    <property type="project" value="TreeGrafter"/>
</dbReference>
<comment type="caution">
    <text evidence="3">The sequence shown here is derived from an EMBL/GenBank/DDBJ whole genome shotgun (WGS) entry which is preliminary data.</text>
</comment>
<dbReference type="Gene3D" id="3.40.525.10">
    <property type="entry name" value="CRAL-TRIO lipid binding domain"/>
    <property type="match status" value="1"/>
</dbReference>